<dbReference type="eggNOG" id="KOG3017">
    <property type="taxonomic scope" value="Eukaryota"/>
</dbReference>
<dbReference type="FunCoup" id="E9FY20">
    <property type="interactions" value="166"/>
</dbReference>
<sequence length="221" mass="25172">MRCCAFQTLIFYLLAAARSNVEAGVCRETIEMEMTQDDIDFIVELHNQLRQRVASGKEYRGSPGPQPPAFYMPDLEWDEELANVASEWAHNCEFQHDPNLRTMQMGQNLAITFNSDRLTTPNWADAAIDQWYSEVENVNCRTVSSLTSLQGANDRNIGHYTQMVWAETTAVGCAAIGYTDDAIPEMPYRILYVCNYSPQGNFIDQPIYDADFSSYDCPEFR</sequence>
<dbReference type="Gene3D" id="3.40.33.10">
    <property type="entry name" value="CAP"/>
    <property type="match status" value="1"/>
</dbReference>
<evidence type="ECO:0000259" key="2">
    <source>
        <dbReference type="SMART" id="SM00198"/>
    </source>
</evidence>
<dbReference type="Pfam" id="PF00188">
    <property type="entry name" value="CAP"/>
    <property type="match status" value="1"/>
</dbReference>
<evidence type="ECO:0000313" key="3">
    <source>
        <dbReference type="EMBL" id="EFX88470.1"/>
    </source>
</evidence>
<accession>E9FY20</accession>
<dbReference type="GO" id="GO:0005615">
    <property type="term" value="C:extracellular space"/>
    <property type="evidence" value="ECO:0000318"/>
    <property type="project" value="GO_Central"/>
</dbReference>
<dbReference type="AlphaFoldDB" id="E9FY20"/>
<dbReference type="PROSITE" id="PS01010">
    <property type="entry name" value="CRISP_2"/>
    <property type="match status" value="1"/>
</dbReference>
<dbReference type="KEGG" id="dpx:DAPPUDRAFT_91992"/>
<dbReference type="InParanoid" id="E9FY20"/>
<organism evidence="3 4">
    <name type="scientific">Daphnia pulex</name>
    <name type="common">Water flea</name>
    <dbReference type="NCBI Taxonomy" id="6669"/>
    <lineage>
        <taxon>Eukaryota</taxon>
        <taxon>Metazoa</taxon>
        <taxon>Ecdysozoa</taxon>
        <taxon>Arthropoda</taxon>
        <taxon>Crustacea</taxon>
        <taxon>Branchiopoda</taxon>
        <taxon>Diplostraca</taxon>
        <taxon>Cladocera</taxon>
        <taxon>Anomopoda</taxon>
        <taxon>Daphniidae</taxon>
        <taxon>Daphnia</taxon>
    </lineage>
</organism>
<gene>
    <name evidence="3" type="ORF">DAPPUDRAFT_91992</name>
</gene>
<dbReference type="InterPro" id="IPR018244">
    <property type="entry name" value="Allrgn_V5/Tpx1_CS"/>
</dbReference>
<dbReference type="InterPro" id="IPR014044">
    <property type="entry name" value="CAP_dom"/>
</dbReference>
<reference evidence="3 4" key="1">
    <citation type="journal article" date="2011" name="Science">
        <title>The ecoresponsive genome of Daphnia pulex.</title>
        <authorList>
            <person name="Colbourne J.K."/>
            <person name="Pfrender M.E."/>
            <person name="Gilbert D."/>
            <person name="Thomas W.K."/>
            <person name="Tucker A."/>
            <person name="Oakley T.H."/>
            <person name="Tokishita S."/>
            <person name="Aerts A."/>
            <person name="Arnold G.J."/>
            <person name="Basu M.K."/>
            <person name="Bauer D.J."/>
            <person name="Caceres C.E."/>
            <person name="Carmel L."/>
            <person name="Casola C."/>
            <person name="Choi J.H."/>
            <person name="Detter J.C."/>
            <person name="Dong Q."/>
            <person name="Dusheyko S."/>
            <person name="Eads B.D."/>
            <person name="Frohlich T."/>
            <person name="Geiler-Samerotte K.A."/>
            <person name="Gerlach D."/>
            <person name="Hatcher P."/>
            <person name="Jogdeo S."/>
            <person name="Krijgsveld J."/>
            <person name="Kriventseva E.V."/>
            <person name="Kultz D."/>
            <person name="Laforsch C."/>
            <person name="Lindquist E."/>
            <person name="Lopez J."/>
            <person name="Manak J.R."/>
            <person name="Muller J."/>
            <person name="Pangilinan J."/>
            <person name="Patwardhan R.P."/>
            <person name="Pitluck S."/>
            <person name="Pritham E.J."/>
            <person name="Rechtsteiner A."/>
            <person name="Rho M."/>
            <person name="Rogozin I.B."/>
            <person name="Sakarya O."/>
            <person name="Salamov A."/>
            <person name="Schaack S."/>
            <person name="Shapiro H."/>
            <person name="Shiga Y."/>
            <person name="Skalitzky C."/>
            <person name="Smith Z."/>
            <person name="Souvorov A."/>
            <person name="Sung W."/>
            <person name="Tang Z."/>
            <person name="Tsuchiya D."/>
            <person name="Tu H."/>
            <person name="Vos H."/>
            <person name="Wang M."/>
            <person name="Wolf Y.I."/>
            <person name="Yamagata H."/>
            <person name="Yamada T."/>
            <person name="Ye Y."/>
            <person name="Shaw J.R."/>
            <person name="Andrews J."/>
            <person name="Crease T.J."/>
            <person name="Tang H."/>
            <person name="Lucas S.M."/>
            <person name="Robertson H.M."/>
            <person name="Bork P."/>
            <person name="Koonin E.V."/>
            <person name="Zdobnov E.M."/>
            <person name="Grigoriev I.V."/>
            <person name="Lynch M."/>
            <person name="Boore J.L."/>
        </authorList>
    </citation>
    <scope>NUCLEOTIDE SEQUENCE [LARGE SCALE GENOMIC DNA]</scope>
</reference>
<dbReference type="HOGENOM" id="CLU_035730_7_2_1"/>
<dbReference type="InterPro" id="IPR002413">
    <property type="entry name" value="V5_allergen-like"/>
</dbReference>
<feature type="signal peptide" evidence="1">
    <location>
        <begin position="1"/>
        <end position="23"/>
    </location>
</feature>
<dbReference type="InterPro" id="IPR035940">
    <property type="entry name" value="CAP_sf"/>
</dbReference>
<evidence type="ECO:0000313" key="4">
    <source>
        <dbReference type="Proteomes" id="UP000000305"/>
    </source>
</evidence>
<protein>
    <recommendedName>
        <fullName evidence="2">SCP domain-containing protein</fullName>
    </recommendedName>
</protein>
<dbReference type="OMA" id="IGCAMMS"/>
<dbReference type="CDD" id="cd05380">
    <property type="entry name" value="CAP_euk"/>
    <property type="match status" value="1"/>
</dbReference>
<dbReference type="SUPFAM" id="SSF55797">
    <property type="entry name" value="PR-1-like"/>
    <property type="match status" value="1"/>
</dbReference>
<keyword evidence="4" id="KW-1185">Reference proteome</keyword>
<dbReference type="PRINTS" id="PR00838">
    <property type="entry name" value="V5ALLERGEN"/>
</dbReference>
<dbReference type="STRING" id="6669.E9FY20"/>
<dbReference type="PROSITE" id="PS01009">
    <property type="entry name" value="CRISP_1"/>
    <property type="match status" value="1"/>
</dbReference>
<dbReference type="SMART" id="SM00198">
    <property type="entry name" value="SCP"/>
    <property type="match status" value="1"/>
</dbReference>
<evidence type="ECO:0000256" key="1">
    <source>
        <dbReference type="SAM" id="SignalP"/>
    </source>
</evidence>
<dbReference type="EMBL" id="GL732526">
    <property type="protein sequence ID" value="EFX88470.1"/>
    <property type="molecule type" value="Genomic_DNA"/>
</dbReference>
<dbReference type="InterPro" id="IPR001283">
    <property type="entry name" value="CRISP-related"/>
</dbReference>
<keyword evidence="1" id="KW-0732">Signal</keyword>
<dbReference type="PANTHER" id="PTHR10334">
    <property type="entry name" value="CYSTEINE-RICH SECRETORY PROTEIN-RELATED"/>
    <property type="match status" value="1"/>
</dbReference>
<name>E9FY20_DAPPU</name>
<proteinExistence type="predicted"/>
<dbReference type="OrthoDB" id="414826at2759"/>
<dbReference type="PRINTS" id="PR00837">
    <property type="entry name" value="V5TPXLIKE"/>
</dbReference>
<dbReference type="Proteomes" id="UP000000305">
    <property type="component" value="Unassembled WGS sequence"/>
</dbReference>
<feature type="domain" description="SCP" evidence="2">
    <location>
        <begin position="37"/>
        <end position="204"/>
    </location>
</feature>
<dbReference type="FunFam" id="3.40.33.10:FF:000064">
    <property type="entry name" value="Uncharacterized protein"/>
    <property type="match status" value="1"/>
</dbReference>
<feature type="chain" id="PRO_5003240445" description="SCP domain-containing protein" evidence="1">
    <location>
        <begin position="24"/>
        <end position="221"/>
    </location>
</feature>
<dbReference type="PhylomeDB" id="E9FY20"/>